<proteinExistence type="predicted"/>
<protein>
    <submittedName>
        <fullName evidence="1">Peptidase M41</fullName>
    </submittedName>
</protein>
<gene>
    <name evidence="1" type="ORF">HanXRQr2_Chr16g0730431</name>
</gene>
<sequence>MQPSGSSRTGGAKVSSYGMSDAIGPVYLKERPGSEMPTRIDVEVVKPLKDAYARMKFVLKKVFEI</sequence>
<dbReference type="GO" id="GO:0004176">
    <property type="term" value="F:ATP-dependent peptidase activity"/>
    <property type="evidence" value="ECO:0007669"/>
    <property type="project" value="InterPro"/>
</dbReference>
<dbReference type="GO" id="GO:0006508">
    <property type="term" value="P:proteolysis"/>
    <property type="evidence" value="ECO:0007669"/>
    <property type="project" value="InterPro"/>
</dbReference>
<dbReference type="GO" id="GO:0005524">
    <property type="term" value="F:ATP binding"/>
    <property type="evidence" value="ECO:0007669"/>
    <property type="project" value="InterPro"/>
</dbReference>
<dbReference type="Gramene" id="mRNA:HanXRQr2_Chr16g0730431">
    <property type="protein sequence ID" value="mRNA:HanXRQr2_Chr16g0730431"/>
    <property type="gene ID" value="HanXRQr2_Chr16g0730431"/>
</dbReference>
<dbReference type="EMBL" id="MNCJ02000331">
    <property type="protein sequence ID" value="KAF5758542.1"/>
    <property type="molecule type" value="Genomic_DNA"/>
</dbReference>
<keyword evidence="2" id="KW-1185">Reference proteome</keyword>
<evidence type="ECO:0000313" key="1">
    <source>
        <dbReference type="EMBL" id="KAF5758542.1"/>
    </source>
</evidence>
<name>A0A9K3DMZ1_HELAN</name>
<organism evidence="1 2">
    <name type="scientific">Helianthus annuus</name>
    <name type="common">Common sunflower</name>
    <dbReference type="NCBI Taxonomy" id="4232"/>
    <lineage>
        <taxon>Eukaryota</taxon>
        <taxon>Viridiplantae</taxon>
        <taxon>Streptophyta</taxon>
        <taxon>Embryophyta</taxon>
        <taxon>Tracheophyta</taxon>
        <taxon>Spermatophyta</taxon>
        <taxon>Magnoliopsida</taxon>
        <taxon>eudicotyledons</taxon>
        <taxon>Gunneridae</taxon>
        <taxon>Pentapetalae</taxon>
        <taxon>asterids</taxon>
        <taxon>campanulids</taxon>
        <taxon>Asterales</taxon>
        <taxon>Asteraceae</taxon>
        <taxon>Asteroideae</taxon>
        <taxon>Heliantheae alliance</taxon>
        <taxon>Heliantheae</taxon>
        <taxon>Helianthus</taxon>
    </lineage>
</organism>
<evidence type="ECO:0000313" key="2">
    <source>
        <dbReference type="Proteomes" id="UP000215914"/>
    </source>
</evidence>
<dbReference type="Gene3D" id="1.20.58.760">
    <property type="entry name" value="Peptidase M41"/>
    <property type="match status" value="1"/>
</dbReference>
<dbReference type="Proteomes" id="UP000215914">
    <property type="component" value="Unassembled WGS sequence"/>
</dbReference>
<dbReference type="GO" id="GO:0004222">
    <property type="term" value="F:metalloendopeptidase activity"/>
    <property type="evidence" value="ECO:0007669"/>
    <property type="project" value="InterPro"/>
</dbReference>
<dbReference type="InterPro" id="IPR037219">
    <property type="entry name" value="Peptidase_M41-like"/>
</dbReference>
<comment type="caution">
    <text evidence="1">The sequence shown here is derived from an EMBL/GenBank/DDBJ whole genome shotgun (WGS) entry which is preliminary data.</text>
</comment>
<dbReference type="AlphaFoldDB" id="A0A9K3DMZ1"/>
<dbReference type="SUPFAM" id="SSF140990">
    <property type="entry name" value="FtsH protease domain-like"/>
    <property type="match status" value="1"/>
</dbReference>
<reference evidence="1" key="2">
    <citation type="submission" date="2020-06" db="EMBL/GenBank/DDBJ databases">
        <title>Helianthus annuus Genome sequencing and assembly Release 2.</title>
        <authorList>
            <person name="Gouzy J."/>
            <person name="Langlade N."/>
            <person name="Munos S."/>
        </authorList>
    </citation>
    <scope>NUCLEOTIDE SEQUENCE</scope>
    <source>
        <tissue evidence="1">Leaves</tissue>
    </source>
</reference>
<reference evidence="1" key="1">
    <citation type="journal article" date="2017" name="Nature">
        <title>The sunflower genome provides insights into oil metabolism, flowering and Asterid evolution.</title>
        <authorList>
            <person name="Badouin H."/>
            <person name="Gouzy J."/>
            <person name="Grassa C.J."/>
            <person name="Murat F."/>
            <person name="Staton S.E."/>
            <person name="Cottret L."/>
            <person name="Lelandais-Briere C."/>
            <person name="Owens G.L."/>
            <person name="Carrere S."/>
            <person name="Mayjonade B."/>
            <person name="Legrand L."/>
            <person name="Gill N."/>
            <person name="Kane N.C."/>
            <person name="Bowers J.E."/>
            <person name="Hubner S."/>
            <person name="Bellec A."/>
            <person name="Berard A."/>
            <person name="Berges H."/>
            <person name="Blanchet N."/>
            <person name="Boniface M.C."/>
            <person name="Brunel D."/>
            <person name="Catrice O."/>
            <person name="Chaidir N."/>
            <person name="Claudel C."/>
            <person name="Donnadieu C."/>
            <person name="Faraut T."/>
            <person name="Fievet G."/>
            <person name="Helmstetter N."/>
            <person name="King M."/>
            <person name="Knapp S.J."/>
            <person name="Lai Z."/>
            <person name="Le Paslier M.C."/>
            <person name="Lippi Y."/>
            <person name="Lorenzon L."/>
            <person name="Mandel J.R."/>
            <person name="Marage G."/>
            <person name="Marchand G."/>
            <person name="Marquand E."/>
            <person name="Bret-Mestries E."/>
            <person name="Morien E."/>
            <person name="Nambeesan S."/>
            <person name="Nguyen T."/>
            <person name="Pegot-Espagnet P."/>
            <person name="Pouilly N."/>
            <person name="Raftis F."/>
            <person name="Sallet E."/>
            <person name="Schiex T."/>
            <person name="Thomas J."/>
            <person name="Vandecasteele C."/>
            <person name="Vares D."/>
            <person name="Vear F."/>
            <person name="Vautrin S."/>
            <person name="Crespi M."/>
            <person name="Mangin B."/>
            <person name="Burke J.M."/>
            <person name="Salse J."/>
            <person name="Munos S."/>
            <person name="Vincourt P."/>
            <person name="Rieseberg L.H."/>
            <person name="Langlade N.B."/>
        </authorList>
    </citation>
    <scope>NUCLEOTIDE SEQUENCE</scope>
    <source>
        <tissue evidence="1">Leaves</tissue>
    </source>
</reference>
<accession>A0A9K3DMZ1</accession>